<keyword evidence="6 7" id="KW-0961">Cell wall biogenesis/degradation</keyword>
<accession>A0ABS6DTG9</accession>
<evidence type="ECO:0000256" key="6">
    <source>
        <dbReference type="ARBA" id="ARBA00023316"/>
    </source>
</evidence>
<comment type="function">
    <text evidence="7">Functions as a peptidoglycan terminase that cleaves nascent peptidoglycan strands endolytically to terminate their elongation.</text>
</comment>
<dbReference type="EMBL" id="JAHLOQ010000003">
    <property type="protein sequence ID" value="MBU5335136.1"/>
    <property type="molecule type" value="Genomic_DNA"/>
</dbReference>
<organism evidence="9 10">
    <name type="scientific">Intestinibacter bartlettii</name>
    <dbReference type="NCBI Taxonomy" id="261299"/>
    <lineage>
        <taxon>Bacteria</taxon>
        <taxon>Bacillati</taxon>
        <taxon>Bacillota</taxon>
        <taxon>Clostridia</taxon>
        <taxon>Peptostreptococcales</taxon>
        <taxon>Peptostreptococcaceae</taxon>
        <taxon>Intestinibacter</taxon>
    </lineage>
</organism>
<name>A0ABS6DTG9_9FIRM</name>
<comment type="subcellular location">
    <subcellularLocation>
        <location evidence="7">Cell membrane</location>
        <topology evidence="7">Single-pass membrane protein</topology>
    </subcellularLocation>
</comment>
<keyword evidence="4 7" id="KW-0472">Membrane</keyword>
<protein>
    <recommendedName>
        <fullName evidence="7">Endolytic murein transglycosylase</fullName>
        <ecNumber evidence="7">4.2.2.29</ecNumber>
    </recommendedName>
    <alternativeName>
        <fullName evidence="7">Peptidoglycan lytic transglycosylase</fullName>
    </alternativeName>
    <alternativeName>
        <fullName evidence="7">Peptidoglycan polymerization terminase</fullName>
    </alternativeName>
</protein>
<dbReference type="RefSeq" id="WP_216568301.1">
    <property type="nucleotide sequence ID" value="NZ_JAHLOQ010000003.1"/>
</dbReference>
<comment type="catalytic activity">
    <reaction evidence="7">
        <text>a peptidoglycan chain = a peptidoglycan chain with N-acetyl-1,6-anhydromuramyl-[peptide] at the reducing end + a peptidoglycan chain with N-acetylglucosamine at the non-reducing end.</text>
        <dbReference type="EC" id="4.2.2.29"/>
    </reaction>
</comment>
<evidence type="ECO:0000256" key="5">
    <source>
        <dbReference type="ARBA" id="ARBA00023239"/>
    </source>
</evidence>
<keyword evidence="5 7" id="KW-0456">Lyase</keyword>
<keyword evidence="2 7" id="KW-0812">Transmembrane</keyword>
<dbReference type="Pfam" id="PF02618">
    <property type="entry name" value="YceG"/>
    <property type="match status" value="1"/>
</dbReference>
<dbReference type="CDD" id="cd08010">
    <property type="entry name" value="MltG_like"/>
    <property type="match status" value="1"/>
</dbReference>
<dbReference type="NCBIfam" id="TIGR00247">
    <property type="entry name" value="endolytic transglycosylase MltG"/>
    <property type="match status" value="1"/>
</dbReference>
<keyword evidence="1 7" id="KW-1003">Cell membrane</keyword>
<gene>
    <name evidence="7 9" type="primary">mltG</name>
    <name evidence="9" type="ORF">KQI20_01665</name>
</gene>
<comment type="similarity">
    <text evidence="7">Belongs to the transglycosylase MltG family.</text>
</comment>
<sequence>MKLSKKKVIILVSSVVLLLLIGVLFVIYQSGPFDKSNGEDKVVNIPMGSTVNNVADILKENNLIKNELIFKINFKMKNNYSHMKSGKYLLNQKLSNSEIIDKLVSGEIYQDGIKVTIPEGSTSNEIIAILVKNELGKKEDFEELVSNPSEFYDDFEFLNQKDIKSLEGFLYPSTYYFDKDAKAKDIIKEMLTLFNKNYTDELKKKQKERGMTLQEVVNLASIVEKEAVIDEDRPIIASVFYNRLDQNMALQSDATLQYIFETRKKSITYNDLKIDSPYNTYVEKGLPPTPIANPCIKSIEAVLEPANTDYLYFVASIDGGNVYSKTYEEHKKNVSKYRKDRDERNKALEEASKSEKE</sequence>
<evidence type="ECO:0000313" key="10">
    <source>
        <dbReference type="Proteomes" id="UP001196301"/>
    </source>
</evidence>
<evidence type="ECO:0000313" key="9">
    <source>
        <dbReference type="EMBL" id="MBU5335136.1"/>
    </source>
</evidence>
<feature type="region of interest" description="Disordered" evidence="8">
    <location>
        <begin position="331"/>
        <end position="357"/>
    </location>
</feature>
<comment type="caution">
    <text evidence="9">The sequence shown here is derived from an EMBL/GenBank/DDBJ whole genome shotgun (WGS) entry which is preliminary data.</text>
</comment>
<evidence type="ECO:0000256" key="8">
    <source>
        <dbReference type="SAM" id="MobiDB-lite"/>
    </source>
</evidence>
<dbReference type="PANTHER" id="PTHR30518:SF2">
    <property type="entry name" value="ENDOLYTIC MUREIN TRANSGLYCOSYLASE"/>
    <property type="match status" value="1"/>
</dbReference>
<evidence type="ECO:0000256" key="7">
    <source>
        <dbReference type="HAMAP-Rule" id="MF_02065"/>
    </source>
</evidence>
<keyword evidence="10" id="KW-1185">Reference proteome</keyword>
<evidence type="ECO:0000256" key="3">
    <source>
        <dbReference type="ARBA" id="ARBA00022989"/>
    </source>
</evidence>
<dbReference type="Proteomes" id="UP001196301">
    <property type="component" value="Unassembled WGS sequence"/>
</dbReference>
<feature type="transmembrane region" description="Helical" evidence="7">
    <location>
        <begin position="7"/>
        <end position="28"/>
    </location>
</feature>
<evidence type="ECO:0000256" key="2">
    <source>
        <dbReference type="ARBA" id="ARBA00022692"/>
    </source>
</evidence>
<proteinExistence type="inferred from homology"/>
<dbReference type="PANTHER" id="PTHR30518">
    <property type="entry name" value="ENDOLYTIC MUREIN TRANSGLYCOSYLASE"/>
    <property type="match status" value="1"/>
</dbReference>
<reference evidence="9 10" key="1">
    <citation type="submission" date="2021-06" db="EMBL/GenBank/DDBJ databases">
        <authorList>
            <person name="Sun Q."/>
            <person name="Li D."/>
        </authorList>
    </citation>
    <scope>NUCLEOTIDE SEQUENCE [LARGE SCALE GENOMIC DNA]</scope>
    <source>
        <strain evidence="9 10">N19</strain>
    </source>
</reference>
<dbReference type="EC" id="4.2.2.29" evidence="7"/>
<dbReference type="InterPro" id="IPR003770">
    <property type="entry name" value="MLTG-like"/>
</dbReference>
<evidence type="ECO:0000256" key="1">
    <source>
        <dbReference type="ARBA" id="ARBA00022475"/>
    </source>
</evidence>
<keyword evidence="3 7" id="KW-1133">Transmembrane helix</keyword>
<dbReference type="HAMAP" id="MF_02065">
    <property type="entry name" value="MltG"/>
    <property type="match status" value="1"/>
</dbReference>
<feature type="site" description="Important for catalytic activity" evidence="7">
    <location>
        <position position="226"/>
    </location>
</feature>
<evidence type="ECO:0000256" key="4">
    <source>
        <dbReference type="ARBA" id="ARBA00023136"/>
    </source>
</evidence>